<feature type="domain" description="UspA" evidence="2">
    <location>
        <begin position="13"/>
        <end position="149"/>
    </location>
</feature>
<keyword evidence="4" id="KW-1185">Reference proteome</keyword>
<evidence type="ECO:0000313" key="4">
    <source>
        <dbReference type="Proteomes" id="UP001500842"/>
    </source>
</evidence>
<dbReference type="PANTHER" id="PTHR31964">
    <property type="entry name" value="ADENINE NUCLEOTIDE ALPHA HYDROLASES-LIKE SUPERFAMILY PROTEIN"/>
    <property type="match status" value="1"/>
</dbReference>
<name>A0ABN2BLG7_9ACTN</name>
<feature type="domain" description="UspA" evidence="2">
    <location>
        <begin position="160"/>
        <end position="293"/>
    </location>
</feature>
<dbReference type="InterPro" id="IPR006015">
    <property type="entry name" value="Universal_stress_UspA"/>
</dbReference>
<gene>
    <name evidence="3" type="ORF">GCM10009788_51120</name>
</gene>
<dbReference type="Pfam" id="PF00582">
    <property type="entry name" value="Usp"/>
    <property type="match status" value="2"/>
</dbReference>
<dbReference type="InterPro" id="IPR006016">
    <property type="entry name" value="UspA"/>
</dbReference>
<dbReference type="RefSeq" id="WP_344113849.1">
    <property type="nucleotide sequence ID" value="NZ_BAAAOR010000039.1"/>
</dbReference>
<evidence type="ECO:0000259" key="2">
    <source>
        <dbReference type="Pfam" id="PF00582"/>
    </source>
</evidence>
<dbReference type="Proteomes" id="UP001500842">
    <property type="component" value="Unassembled WGS sequence"/>
</dbReference>
<protein>
    <submittedName>
        <fullName evidence="3">Universal stress protein</fullName>
    </submittedName>
</protein>
<dbReference type="PRINTS" id="PR01438">
    <property type="entry name" value="UNVRSLSTRESS"/>
</dbReference>
<evidence type="ECO:0000313" key="3">
    <source>
        <dbReference type="EMBL" id="GAA1542293.1"/>
    </source>
</evidence>
<dbReference type="SUPFAM" id="SSF52402">
    <property type="entry name" value="Adenine nucleotide alpha hydrolases-like"/>
    <property type="match status" value="2"/>
</dbReference>
<proteinExistence type="inferred from homology"/>
<dbReference type="Gene3D" id="3.40.50.620">
    <property type="entry name" value="HUPs"/>
    <property type="match status" value="2"/>
</dbReference>
<reference evidence="3 4" key="1">
    <citation type="journal article" date="2019" name="Int. J. Syst. Evol. Microbiol.">
        <title>The Global Catalogue of Microorganisms (GCM) 10K type strain sequencing project: providing services to taxonomists for standard genome sequencing and annotation.</title>
        <authorList>
            <consortium name="The Broad Institute Genomics Platform"/>
            <consortium name="The Broad Institute Genome Sequencing Center for Infectious Disease"/>
            <person name="Wu L."/>
            <person name="Ma J."/>
        </authorList>
    </citation>
    <scope>NUCLEOTIDE SEQUENCE [LARGE SCALE GENOMIC DNA]</scope>
    <source>
        <strain evidence="3 4">JCM 14942</strain>
    </source>
</reference>
<evidence type="ECO:0000256" key="1">
    <source>
        <dbReference type="ARBA" id="ARBA00008791"/>
    </source>
</evidence>
<comment type="similarity">
    <text evidence="1">Belongs to the universal stress protein A family.</text>
</comment>
<accession>A0ABN2BLG7</accession>
<dbReference type="EMBL" id="BAAAOR010000039">
    <property type="protein sequence ID" value="GAA1542293.1"/>
    <property type="molecule type" value="Genomic_DNA"/>
</dbReference>
<dbReference type="PANTHER" id="PTHR31964:SF113">
    <property type="entry name" value="USPA DOMAIN-CONTAINING PROTEIN"/>
    <property type="match status" value="1"/>
</dbReference>
<comment type="caution">
    <text evidence="3">The sequence shown here is derived from an EMBL/GenBank/DDBJ whole genome shotgun (WGS) entry which is preliminary data.</text>
</comment>
<dbReference type="InterPro" id="IPR014729">
    <property type="entry name" value="Rossmann-like_a/b/a_fold"/>
</dbReference>
<organism evidence="3 4">
    <name type="scientific">Nocardioides humi</name>
    <dbReference type="NCBI Taxonomy" id="449461"/>
    <lineage>
        <taxon>Bacteria</taxon>
        <taxon>Bacillati</taxon>
        <taxon>Actinomycetota</taxon>
        <taxon>Actinomycetes</taxon>
        <taxon>Propionibacteriales</taxon>
        <taxon>Nocardioidaceae</taxon>
        <taxon>Nocardioides</taxon>
    </lineage>
</organism>
<sequence>MTRRLSDLPAGAVVVGVDGSEPAEHAAAWAAEVAGREHRPLVLAHGVHRALPLAPEGVVAGPSLEEELRRAGVRVVARAEDHVRQRHPGIEPTSIRVTADARELLVALSRRAALLVVGARGLGRVRALLLGSVSSAVVRQAHCPVVVVRAPVDPATAHGVLVGIGGTAASVATLEFAFRAASWRGDGLTVLHCVGEAITAQGHALAAPPHTDHQEERLVVSETLASLRERYPDIAITVQLDHGLAEQALADLTHDRALVVVGSRPHGALLDLVLGSVATALTEHARCPVAVVPHDPRLRAHGPPDPAGER</sequence>